<evidence type="ECO:0000313" key="1">
    <source>
        <dbReference type="EMBL" id="RFO97231.1"/>
    </source>
</evidence>
<dbReference type="Pfam" id="PF06089">
    <property type="entry name" value="Asparaginase_II"/>
    <property type="match status" value="1"/>
</dbReference>
<comment type="caution">
    <text evidence="1">The sequence shown here is derived from an EMBL/GenBank/DDBJ whole genome shotgun (WGS) entry which is preliminary data.</text>
</comment>
<dbReference type="GO" id="GO:0016787">
    <property type="term" value="F:hydrolase activity"/>
    <property type="evidence" value="ECO:0007669"/>
    <property type="project" value="UniProtKB-KW"/>
</dbReference>
<protein>
    <submittedName>
        <fullName evidence="1">Asparagine amidohydrolase</fullName>
    </submittedName>
</protein>
<proteinExistence type="predicted"/>
<dbReference type="InterPro" id="IPR010349">
    <property type="entry name" value="Asparaginase_II"/>
</dbReference>
<dbReference type="OrthoDB" id="9780674at2"/>
<reference evidence="1 2" key="1">
    <citation type="submission" date="2018-05" db="EMBL/GenBank/DDBJ databases">
        <title>Rhodoferax soyangensis sp.nov., isolated from an oligotrophic freshwater lake.</title>
        <authorList>
            <person name="Park M."/>
        </authorList>
    </citation>
    <scope>NUCLEOTIDE SEQUENCE [LARGE SCALE GENOMIC DNA]</scope>
    <source>
        <strain evidence="1 2">IMCC26218</strain>
    </source>
</reference>
<dbReference type="RefSeq" id="WP_117176212.1">
    <property type="nucleotide sequence ID" value="NZ_QFZK01000004.1"/>
</dbReference>
<dbReference type="EMBL" id="QFZK01000004">
    <property type="protein sequence ID" value="RFO97231.1"/>
    <property type="molecule type" value="Genomic_DNA"/>
</dbReference>
<dbReference type="Proteomes" id="UP000260665">
    <property type="component" value="Unassembled WGS sequence"/>
</dbReference>
<dbReference type="AlphaFoldDB" id="A0A3E1RDC8"/>
<gene>
    <name evidence="1" type="ORF">DIC66_08825</name>
</gene>
<dbReference type="PANTHER" id="PTHR42110">
    <property type="entry name" value="L-ASPARAGINASE, PUTATIVE (AFU_ORTHOLOGUE AFUA_3G11890)-RELATED"/>
    <property type="match status" value="1"/>
</dbReference>
<name>A0A3E1RDC8_9BURK</name>
<sequence>MTLEPLIQLTRGGLQECLHLGAVAVVNTRGKLTACVGDAHLRTFSRSTLKALQALPFVEAGGHVQMDFTQPEVAMLCASHNGEDAHVAAAESMLAKAGLNYRTLRCGCHVPGLFTLLDQAPPEGLQFDERHNNCSGKHAGFLAHCVQQGWPTEDYIAAEHPLQQAIRRDVARAVGMDADDLKIGIDGCSAPNYAMPLSKLAYGYARLASGAKDAEFGPSFATLSQAMTAQPFMVSGTGRNDLAFTQAGRGDWVCKVGADGVQVIGSKSRGEALAIKIIDGSKPALFATAVEVLDQLGWLDDAQRKLLEPWRARTLRNARGLKVGERLPLFRMQIP</sequence>
<evidence type="ECO:0000313" key="2">
    <source>
        <dbReference type="Proteomes" id="UP000260665"/>
    </source>
</evidence>
<organism evidence="1 2">
    <name type="scientific">Rhodoferax lacus</name>
    <dbReference type="NCBI Taxonomy" id="2184758"/>
    <lineage>
        <taxon>Bacteria</taxon>
        <taxon>Pseudomonadati</taxon>
        <taxon>Pseudomonadota</taxon>
        <taxon>Betaproteobacteria</taxon>
        <taxon>Burkholderiales</taxon>
        <taxon>Comamonadaceae</taxon>
        <taxon>Rhodoferax</taxon>
    </lineage>
</organism>
<keyword evidence="1" id="KW-0378">Hydrolase</keyword>
<dbReference type="PANTHER" id="PTHR42110:SF1">
    <property type="entry name" value="L-ASPARAGINASE, PUTATIVE (AFU_ORTHOLOGUE AFUA_3G11890)-RELATED"/>
    <property type="match status" value="1"/>
</dbReference>
<accession>A0A3E1RDC8</accession>
<keyword evidence="2" id="KW-1185">Reference proteome</keyword>